<accession>A0ABS9NQD3</accession>
<dbReference type="EMBL" id="JAKOOW010000072">
    <property type="protein sequence ID" value="MCG6505004.1"/>
    <property type="molecule type" value="Genomic_DNA"/>
</dbReference>
<reference evidence="2 3" key="1">
    <citation type="submission" date="2022-02" db="EMBL/GenBank/DDBJ databases">
        <title>Genome sequence data of Kingella unionensis sp. nov. strain CICC 24913 (CCUG 75125).</title>
        <authorList>
            <person name="Xiao M."/>
        </authorList>
    </citation>
    <scope>NUCLEOTIDE SEQUENCE [LARGE SCALE GENOMIC DNA]</scope>
    <source>
        <strain evidence="2 3">CICC 24913</strain>
    </source>
</reference>
<dbReference type="RefSeq" id="WP_305067921.1">
    <property type="nucleotide sequence ID" value="NZ_JAKOOW010000072.1"/>
</dbReference>
<evidence type="ECO:0000256" key="1">
    <source>
        <dbReference type="SAM" id="MobiDB-lite"/>
    </source>
</evidence>
<dbReference type="Proteomes" id="UP001298424">
    <property type="component" value="Unassembled WGS sequence"/>
</dbReference>
<evidence type="ECO:0000313" key="3">
    <source>
        <dbReference type="Proteomes" id="UP001298424"/>
    </source>
</evidence>
<dbReference type="InterPro" id="IPR008708">
    <property type="entry name" value="Neisseria_TspB"/>
</dbReference>
<feature type="region of interest" description="Disordered" evidence="1">
    <location>
        <begin position="1"/>
        <end position="24"/>
    </location>
</feature>
<feature type="compositionally biased region" description="Polar residues" evidence="1">
    <location>
        <begin position="1"/>
        <end position="23"/>
    </location>
</feature>
<feature type="non-terminal residue" evidence="2">
    <location>
        <position position="1"/>
    </location>
</feature>
<name>A0ABS9NQD3_9NEIS</name>
<organism evidence="2 3">
    <name type="scientific">Kingella pumchi</name>
    <dbReference type="NCBI Taxonomy" id="2779506"/>
    <lineage>
        <taxon>Bacteria</taxon>
        <taxon>Pseudomonadati</taxon>
        <taxon>Pseudomonadota</taxon>
        <taxon>Betaproteobacteria</taxon>
        <taxon>Neisseriales</taxon>
        <taxon>Neisseriaceae</taxon>
        <taxon>Kingella</taxon>
    </lineage>
</organism>
<feature type="region of interest" description="Disordered" evidence="1">
    <location>
        <begin position="370"/>
        <end position="405"/>
    </location>
</feature>
<feature type="compositionally biased region" description="Polar residues" evidence="1">
    <location>
        <begin position="370"/>
        <end position="393"/>
    </location>
</feature>
<sequence>PPPPASQTISGSPNGFPLTQTVNGPHGRVTVEIPRGAMDNRFSSIGRTDANLNGFRNMPSQFTDGYGNVARGNVRSVTQLPPPGKIARLGGPLIVTQIATSHLARLQQEGVSDMYSRGFEEGNWGQVANATAKLFDWTGVGSTVNGMLNSGEQQALGDVANILQQQAMEQARQQFERHRPVPTDNPYAYTIITINQDHPSNAHRTNETFVVPFIGIPNGFDGYFHINHKGQSFTEKLGNYSFNYSFPAGNIFVSFAYKTPTKQELVEYNSKAAPQLSEINPSEAAIISALEQLLNNQQRNNTDLINALQKLGAFPPGSGKTTVTGTAADNTFLTAPYTPLGSSTAQQTQFTVNPDGSVTVSTVQRADLAANTSQAPTRQQVGQTAGTHGQADTQPAKEGSTAAKPDVCAQNPGSLMCADMGSGDYTDPVLPTQTRGLDFNPSSIFGDSGVCPAPKVVTVLKTQVALSYEPTCDIASKLRPIVVLLGMAAAMWMVWGTVNE</sequence>
<protein>
    <submittedName>
        <fullName evidence="2">Uncharacterized protein</fullName>
    </submittedName>
</protein>
<comment type="caution">
    <text evidence="2">The sequence shown here is derived from an EMBL/GenBank/DDBJ whole genome shotgun (WGS) entry which is preliminary data.</text>
</comment>
<proteinExistence type="predicted"/>
<dbReference type="NCBIfam" id="NF041109">
    <property type="entry name" value="VF_TspB_C_term"/>
    <property type="match status" value="1"/>
</dbReference>
<keyword evidence="3" id="KW-1185">Reference proteome</keyword>
<dbReference type="Pfam" id="PF05616">
    <property type="entry name" value="Neisseria_TspB"/>
    <property type="match status" value="1"/>
</dbReference>
<gene>
    <name evidence="2" type="ORF">MB824_10920</name>
</gene>
<evidence type="ECO:0000313" key="2">
    <source>
        <dbReference type="EMBL" id="MCG6505004.1"/>
    </source>
</evidence>